<name>A0A016VD83_9BILA</name>
<protein>
    <submittedName>
        <fullName evidence="2">Uncharacterized protein</fullName>
    </submittedName>
</protein>
<accession>A0A016VD83</accession>
<feature type="transmembrane region" description="Helical" evidence="1">
    <location>
        <begin position="146"/>
        <end position="167"/>
    </location>
</feature>
<feature type="transmembrane region" description="Helical" evidence="1">
    <location>
        <begin position="257"/>
        <end position="278"/>
    </location>
</feature>
<keyword evidence="1" id="KW-0812">Transmembrane</keyword>
<evidence type="ECO:0000256" key="1">
    <source>
        <dbReference type="SAM" id="Phobius"/>
    </source>
</evidence>
<sequence length="414" mass="46922">MDQQNYQHSSGVGVSTLVMMIASIIIGNEFLEVSISVLYRALDFFINELPFDNCVADTSRPYCQSLDKDCSLIKNPLLDVTHADAFKLNAYRYMPMGDTCIHNDIKTWDEGYTENTMEAAGLINKLPIIHYTHTGFENFTSLQQYVWPYPGAMATVIGMYCLMAFLLTHRRRYIAIMSYIYVALIFVITVSIILVYTYLAPPKYPSSRVFGTKIRWLDVDTWFTAIILAVLVLRLGYGGMIFLGSQNQFHNDLVTDAMVITVTVSFIYMAQAMVHALVRDSFILEAYRGDFQLFNKTLTKANDFGVKMNRSGSRAMSLYMGSFKIFGSYHAPMVLLMATFGVFAAFVSKAVMKQRETRRKTRNEAAVSHASTARTSFPPRVYARIVTNSCGWCALHTLHCTILHKQHTLGYIML</sequence>
<keyword evidence="1" id="KW-0472">Membrane</keyword>
<proteinExistence type="predicted"/>
<keyword evidence="1" id="KW-1133">Transmembrane helix</keyword>
<feature type="transmembrane region" description="Helical" evidence="1">
    <location>
        <begin position="179"/>
        <end position="201"/>
    </location>
</feature>
<gene>
    <name evidence="2" type="primary">Acey_s0012.g1860</name>
    <name evidence="2" type="ORF">Y032_0012g1860</name>
</gene>
<feature type="transmembrane region" description="Helical" evidence="1">
    <location>
        <begin position="221"/>
        <end position="245"/>
    </location>
</feature>
<dbReference type="EMBL" id="JARK01001348">
    <property type="protein sequence ID" value="EYC25390.1"/>
    <property type="molecule type" value="Genomic_DNA"/>
</dbReference>
<feature type="transmembrane region" description="Helical" evidence="1">
    <location>
        <begin position="12"/>
        <end position="31"/>
    </location>
</feature>
<keyword evidence="3" id="KW-1185">Reference proteome</keyword>
<feature type="transmembrane region" description="Helical" evidence="1">
    <location>
        <begin position="329"/>
        <end position="352"/>
    </location>
</feature>
<evidence type="ECO:0000313" key="2">
    <source>
        <dbReference type="EMBL" id="EYC25390.1"/>
    </source>
</evidence>
<organism evidence="2 3">
    <name type="scientific">Ancylostoma ceylanicum</name>
    <dbReference type="NCBI Taxonomy" id="53326"/>
    <lineage>
        <taxon>Eukaryota</taxon>
        <taxon>Metazoa</taxon>
        <taxon>Ecdysozoa</taxon>
        <taxon>Nematoda</taxon>
        <taxon>Chromadorea</taxon>
        <taxon>Rhabditida</taxon>
        <taxon>Rhabditina</taxon>
        <taxon>Rhabditomorpha</taxon>
        <taxon>Strongyloidea</taxon>
        <taxon>Ancylostomatidae</taxon>
        <taxon>Ancylostomatinae</taxon>
        <taxon>Ancylostoma</taxon>
    </lineage>
</organism>
<dbReference type="AlphaFoldDB" id="A0A016VD83"/>
<evidence type="ECO:0000313" key="3">
    <source>
        <dbReference type="Proteomes" id="UP000024635"/>
    </source>
</evidence>
<dbReference type="Proteomes" id="UP000024635">
    <property type="component" value="Unassembled WGS sequence"/>
</dbReference>
<dbReference type="SUPFAM" id="SSF161070">
    <property type="entry name" value="SNF-like"/>
    <property type="match status" value="1"/>
</dbReference>
<reference evidence="3" key="1">
    <citation type="journal article" date="2015" name="Nat. Genet.">
        <title>The genome and transcriptome of the zoonotic hookworm Ancylostoma ceylanicum identify infection-specific gene families.</title>
        <authorList>
            <person name="Schwarz E.M."/>
            <person name="Hu Y."/>
            <person name="Antoshechkin I."/>
            <person name="Miller M.M."/>
            <person name="Sternberg P.W."/>
            <person name="Aroian R.V."/>
        </authorList>
    </citation>
    <scope>NUCLEOTIDE SEQUENCE</scope>
    <source>
        <strain evidence="3">HY135</strain>
    </source>
</reference>
<dbReference type="OrthoDB" id="5877301at2759"/>
<comment type="caution">
    <text evidence="2">The sequence shown here is derived from an EMBL/GenBank/DDBJ whole genome shotgun (WGS) entry which is preliminary data.</text>
</comment>
<dbReference type="STRING" id="53326.A0A016VD83"/>
<dbReference type="InterPro" id="IPR037272">
    <property type="entry name" value="SNS_sf"/>
</dbReference>